<organism evidence="3 4">
    <name type="scientific">Neolewinella litorea</name>
    <dbReference type="NCBI Taxonomy" id="2562452"/>
    <lineage>
        <taxon>Bacteria</taxon>
        <taxon>Pseudomonadati</taxon>
        <taxon>Bacteroidota</taxon>
        <taxon>Saprospiria</taxon>
        <taxon>Saprospirales</taxon>
        <taxon>Lewinellaceae</taxon>
        <taxon>Neolewinella</taxon>
    </lineage>
</organism>
<dbReference type="PROSITE" id="PS51257">
    <property type="entry name" value="PROKAR_LIPOPROTEIN"/>
    <property type="match status" value="1"/>
</dbReference>
<keyword evidence="2" id="KW-0732">Signal</keyword>
<gene>
    <name evidence="3" type="ORF">E4021_12360</name>
</gene>
<accession>A0A4S4NGP7</accession>
<feature type="region of interest" description="Disordered" evidence="1">
    <location>
        <begin position="24"/>
        <end position="47"/>
    </location>
</feature>
<reference evidence="3 4" key="1">
    <citation type="submission" date="2019-04" db="EMBL/GenBank/DDBJ databases">
        <title>Lewinella litorea sp. nov., isolated from a marine sand.</title>
        <authorList>
            <person name="Yoon J.-H."/>
        </authorList>
    </citation>
    <scope>NUCLEOTIDE SEQUENCE [LARGE SCALE GENOMIC DNA]</scope>
    <source>
        <strain evidence="3 4">HSMS-39</strain>
    </source>
</reference>
<comment type="caution">
    <text evidence="3">The sequence shown here is derived from an EMBL/GenBank/DDBJ whole genome shotgun (WGS) entry which is preliminary data.</text>
</comment>
<feature type="signal peptide" evidence="2">
    <location>
        <begin position="1"/>
        <end position="23"/>
    </location>
</feature>
<keyword evidence="4" id="KW-1185">Reference proteome</keyword>
<evidence type="ECO:0000256" key="1">
    <source>
        <dbReference type="SAM" id="MobiDB-lite"/>
    </source>
</evidence>
<evidence type="ECO:0000313" key="4">
    <source>
        <dbReference type="Proteomes" id="UP000308528"/>
    </source>
</evidence>
<dbReference type="EMBL" id="SRSF01000005">
    <property type="protein sequence ID" value="THH37827.1"/>
    <property type="molecule type" value="Genomic_DNA"/>
</dbReference>
<dbReference type="OrthoDB" id="1495341at2"/>
<evidence type="ECO:0000256" key="2">
    <source>
        <dbReference type="SAM" id="SignalP"/>
    </source>
</evidence>
<evidence type="ECO:0000313" key="3">
    <source>
        <dbReference type="EMBL" id="THH37827.1"/>
    </source>
</evidence>
<name>A0A4S4NGP7_9BACT</name>
<feature type="compositionally biased region" description="Polar residues" evidence="1">
    <location>
        <begin position="24"/>
        <end position="39"/>
    </location>
</feature>
<dbReference type="AlphaFoldDB" id="A0A4S4NGP7"/>
<sequence length="173" mass="18685">MKPMKFTLLLLPFLLLTSCASEASDATQEGDPDQTSQPAPGTRPQPVVSGGIRYQLMVLDDLRDVKGCTFLLRPEDAEEGLYLYGFNYGEGPGEGLFGGSFQTLETVSEEEGNADGGGPITFVHANDAYEVTTTVTQERQVDSELWEVSGTVTIRDRESGASLRVRVVGEQGC</sequence>
<feature type="chain" id="PRO_5020828064" description="Lipoprotein" evidence="2">
    <location>
        <begin position="24"/>
        <end position="173"/>
    </location>
</feature>
<evidence type="ECO:0008006" key="5">
    <source>
        <dbReference type="Google" id="ProtNLM"/>
    </source>
</evidence>
<protein>
    <recommendedName>
        <fullName evidence="5">Lipoprotein</fullName>
    </recommendedName>
</protein>
<dbReference type="RefSeq" id="WP_136459675.1">
    <property type="nucleotide sequence ID" value="NZ_SRSF01000005.1"/>
</dbReference>
<dbReference type="Proteomes" id="UP000308528">
    <property type="component" value="Unassembled WGS sequence"/>
</dbReference>
<proteinExistence type="predicted"/>